<dbReference type="Proteomes" id="UP001057702">
    <property type="component" value="Unassembled WGS sequence"/>
</dbReference>
<name>A0ABT1Q1C3_9ACTN</name>
<dbReference type="SUPFAM" id="SSF53474">
    <property type="entry name" value="alpha/beta-Hydrolases"/>
    <property type="match status" value="1"/>
</dbReference>
<reference evidence="2" key="1">
    <citation type="submission" date="2022-06" db="EMBL/GenBank/DDBJ databases">
        <title>Draft genome sequence of Streptomyces sp. RB6PN25 isolated from peat swamp forest in Thailand.</title>
        <authorList>
            <person name="Duangmal K."/>
            <person name="Klaysubun C."/>
        </authorList>
    </citation>
    <scope>NUCLEOTIDE SEQUENCE</scope>
    <source>
        <strain evidence="2">RB6PN25</strain>
    </source>
</reference>
<comment type="caution">
    <text evidence="2">The sequence shown here is derived from an EMBL/GenBank/DDBJ whole genome shotgun (WGS) entry which is preliminary data.</text>
</comment>
<accession>A0ABT1Q1C3</accession>
<dbReference type="Pfam" id="PF00326">
    <property type="entry name" value="Peptidase_S9"/>
    <property type="match status" value="1"/>
</dbReference>
<sequence>MTDRTAPYGAWQSPVDAALAAAHDGRPDFVGTVGDEVWWNEPRPAEGGRTALIRRRADGTQVSVLPAPWNVRSRVIEYGGLAWAAVPGASGPLVAFVHFADQRLYAYEPDAPQSSPRPLTPLSAVGGGLRWADPRVFVERGEVWCVLEEFTGPAQTDVRRVIAAVPLDGSAADDRAAVRELTDDTHRFVTGPRLSPDGRRAAWLAWDHPRMPWDGTELKIAEVGEGGLMDVRTLIGGPEESVAQVEWAQDGTLLATTDRTGWWNLHRVDPATGEAVNLCPREEEFAGAGWRIGLRWFAPLDGGLVAVVHGRGAQRLGILDAATGDLADVPGPWTEWASTLATDGTRVTGVAASGTSGYEVVELDARTGRARVIGTRHADAVDPGFLPEPVARTFEGPGGREVHATVYPPRNLQFAAPDGQLPPYVIWVHGGPTSRAPRVLDLEIAYFTSRGIGVAEVDYGGSTGYGRAYRNRLREQWGVVDVEDCAAVARALAAEGLADGERLAIRGGSAGGWTTGASLTSTDVYACGTISYPVLDLGGWSGGATSDEQTHDFESQYLTSLIGSRAAVPDRYRDRSPVNHADRVTAPFLMLQGLDDVICPPVQCEHFLAAIAGRGIPHAYLTFEGEGHGFRRKETIVTALHSELSLYGQVFGFTPPGVPPLELTK</sequence>
<dbReference type="InterPro" id="IPR001375">
    <property type="entry name" value="Peptidase_S9_cat"/>
</dbReference>
<dbReference type="Gene3D" id="3.40.50.1820">
    <property type="entry name" value="alpha/beta hydrolase"/>
    <property type="match status" value="1"/>
</dbReference>
<dbReference type="InterPro" id="IPR050585">
    <property type="entry name" value="Xaa-Pro_dipeptidyl-ppase/CocE"/>
</dbReference>
<evidence type="ECO:0000313" key="2">
    <source>
        <dbReference type="EMBL" id="MCQ4083719.1"/>
    </source>
</evidence>
<dbReference type="PANTHER" id="PTHR43056">
    <property type="entry name" value="PEPTIDASE S9 PROLYL OLIGOPEPTIDASE"/>
    <property type="match status" value="1"/>
</dbReference>
<organism evidence="2 3">
    <name type="scientific">Streptomyces humicola</name>
    <dbReference type="NCBI Taxonomy" id="2953240"/>
    <lineage>
        <taxon>Bacteria</taxon>
        <taxon>Bacillati</taxon>
        <taxon>Actinomycetota</taxon>
        <taxon>Actinomycetes</taxon>
        <taxon>Kitasatosporales</taxon>
        <taxon>Streptomycetaceae</taxon>
        <taxon>Streptomyces</taxon>
    </lineage>
</organism>
<dbReference type="RefSeq" id="WP_255922715.1">
    <property type="nucleotide sequence ID" value="NZ_JANFNG010000025.1"/>
</dbReference>
<evidence type="ECO:0000313" key="3">
    <source>
        <dbReference type="Proteomes" id="UP001057702"/>
    </source>
</evidence>
<dbReference type="SUPFAM" id="SSF82171">
    <property type="entry name" value="DPP6 N-terminal domain-like"/>
    <property type="match status" value="1"/>
</dbReference>
<proteinExistence type="predicted"/>
<dbReference type="EMBL" id="JANFNG010000025">
    <property type="protein sequence ID" value="MCQ4083719.1"/>
    <property type="molecule type" value="Genomic_DNA"/>
</dbReference>
<dbReference type="InterPro" id="IPR029058">
    <property type="entry name" value="AB_hydrolase_fold"/>
</dbReference>
<gene>
    <name evidence="2" type="ORF">NGB36_24780</name>
</gene>
<dbReference type="PANTHER" id="PTHR43056:SF5">
    <property type="entry name" value="PEPTIDASE S9 PROLYL OLIGOPEPTIDASE CATALYTIC DOMAIN-CONTAINING PROTEIN"/>
    <property type="match status" value="1"/>
</dbReference>
<evidence type="ECO:0000259" key="1">
    <source>
        <dbReference type="Pfam" id="PF00326"/>
    </source>
</evidence>
<protein>
    <submittedName>
        <fullName evidence="2">Prolyl oligopeptidase family serine peptidase</fullName>
    </submittedName>
</protein>
<keyword evidence="3" id="KW-1185">Reference proteome</keyword>
<feature type="domain" description="Peptidase S9 prolyl oligopeptidase catalytic" evidence="1">
    <location>
        <begin position="441"/>
        <end position="652"/>
    </location>
</feature>